<accession>A0AAD5QH97</accession>
<evidence type="ECO:0000313" key="1">
    <source>
        <dbReference type="EMBL" id="KAJ1349569.1"/>
    </source>
</evidence>
<name>A0AAD5QH97_PARTN</name>
<dbReference type="AlphaFoldDB" id="A0AAD5QH97"/>
<keyword evidence="2" id="KW-1185">Reference proteome</keyword>
<evidence type="ECO:0000313" key="2">
    <source>
        <dbReference type="Proteomes" id="UP001196413"/>
    </source>
</evidence>
<dbReference type="EMBL" id="JAHQIW010000690">
    <property type="protein sequence ID" value="KAJ1349569.1"/>
    <property type="molecule type" value="Genomic_DNA"/>
</dbReference>
<proteinExistence type="predicted"/>
<protein>
    <submittedName>
        <fullName evidence="1">Uncharacterized protein</fullName>
    </submittedName>
</protein>
<organism evidence="1 2">
    <name type="scientific">Parelaphostrongylus tenuis</name>
    <name type="common">Meningeal worm</name>
    <dbReference type="NCBI Taxonomy" id="148309"/>
    <lineage>
        <taxon>Eukaryota</taxon>
        <taxon>Metazoa</taxon>
        <taxon>Ecdysozoa</taxon>
        <taxon>Nematoda</taxon>
        <taxon>Chromadorea</taxon>
        <taxon>Rhabditida</taxon>
        <taxon>Rhabditina</taxon>
        <taxon>Rhabditomorpha</taxon>
        <taxon>Strongyloidea</taxon>
        <taxon>Metastrongylidae</taxon>
        <taxon>Parelaphostrongylus</taxon>
    </lineage>
</organism>
<dbReference type="Proteomes" id="UP001196413">
    <property type="component" value="Unassembled WGS sequence"/>
</dbReference>
<gene>
    <name evidence="1" type="ORF">KIN20_005160</name>
</gene>
<reference evidence="1" key="1">
    <citation type="submission" date="2021-06" db="EMBL/GenBank/DDBJ databases">
        <title>Parelaphostrongylus tenuis whole genome reference sequence.</title>
        <authorList>
            <person name="Garwood T.J."/>
            <person name="Larsen P.A."/>
            <person name="Fountain-Jones N.M."/>
            <person name="Garbe J.R."/>
            <person name="Macchietto M.G."/>
            <person name="Kania S.A."/>
            <person name="Gerhold R.W."/>
            <person name="Richards J.E."/>
            <person name="Wolf T.M."/>
        </authorList>
    </citation>
    <scope>NUCLEOTIDE SEQUENCE</scope>
    <source>
        <strain evidence="1">MNPRO001-30</strain>
        <tissue evidence="1">Meninges</tissue>
    </source>
</reference>
<sequence length="97" mass="11343">MSDVIDEMKNGVHRLLWNMTITKEESLNTELFQFTDLDKVRSEKQLAECSDIGKTLPSNKVHQTSKQGFKNNREKDNVQINNKWQLRLINYMNSGNN</sequence>
<comment type="caution">
    <text evidence="1">The sequence shown here is derived from an EMBL/GenBank/DDBJ whole genome shotgun (WGS) entry which is preliminary data.</text>
</comment>